<reference evidence="1" key="2">
    <citation type="submission" date="2023-01" db="EMBL/GenBank/DDBJ databases">
        <title>Draft genome sequence of Paraferrimonas sedimenticola strain NBRC 101628.</title>
        <authorList>
            <person name="Sun Q."/>
            <person name="Mori K."/>
        </authorList>
    </citation>
    <scope>NUCLEOTIDE SEQUENCE</scope>
    <source>
        <strain evidence="1">NBRC 101628</strain>
    </source>
</reference>
<organism evidence="1 2">
    <name type="scientific">Paraferrimonas sedimenticola</name>
    <dbReference type="NCBI Taxonomy" id="375674"/>
    <lineage>
        <taxon>Bacteria</taxon>
        <taxon>Pseudomonadati</taxon>
        <taxon>Pseudomonadota</taxon>
        <taxon>Gammaproteobacteria</taxon>
        <taxon>Alteromonadales</taxon>
        <taxon>Ferrimonadaceae</taxon>
        <taxon>Paraferrimonas</taxon>
    </lineage>
</organism>
<dbReference type="PROSITE" id="PS51257">
    <property type="entry name" value="PROKAR_LIPOPROTEIN"/>
    <property type="match status" value="1"/>
</dbReference>
<keyword evidence="2" id="KW-1185">Reference proteome</keyword>
<proteinExistence type="predicted"/>
<gene>
    <name evidence="1" type="ORF">GCM10007895_05530</name>
</gene>
<evidence type="ECO:0000313" key="1">
    <source>
        <dbReference type="EMBL" id="GLP95247.1"/>
    </source>
</evidence>
<dbReference type="Gene3D" id="3.80.10.10">
    <property type="entry name" value="Ribonuclease Inhibitor"/>
    <property type="match status" value="1"/>
</dbReference>
<dbReference type="SUPFAM" id="SSF52058">
    <property type="entry name" value="L domain-like"/>
    <property type="match status" value="1"/>
</dbReference>
<accession>A0AA37W0N1</accession>
<comment type="caution">
    <text evidence="1">The sequence shown here is derived from an EMBL/GenBank/DDBJ whole genome shotgun (WGS) entry which is preliminary data.</text>
</comment>
<name>A0AA37W0N1_9GAMM</name>
<dbReference type="Proteomes" id="UP001161422">
    <property type="component" value="Unassembled WGS sequence"/>
</dbReference>
<dbReference type="EMBL" id="BSNC01000002">
    <property type="protein sequence ID" value="GLP95247.1"/>
    <property type="molecule type" value="Genomic_DNA"/>
</dbReference>
<dbReference type="InterPro" id="IPR032675">
    <property type="entry name" value="LRR_dom_sf"/>
</dbReference>
<dbReference type="AlphaFoldDB" id="A0AA37W0N1"/>
<protein>
    <submittedName>
        <fullName evidence="1">Uncharacterized protein</fullName>
    </submittedName>
</protein>
<dbReference type="RefSeq" id="WP_095506577.1">
    <property type="nucleotide sequence ID" value="NZ_BSNC01000002.1"/>
</dbReference>
<sequence length="282" mass="31091">MKTYANMKLLTPIILGITLAGCSDSSDESPDVGASFTNPEMQACLESSLLHHTSIEDIYSFDCGVLENPLELNQLPNLKSVYISHGTHSSDALDLSGLTTITRFSLRNYTLDKLILGDNPALEYLSVVHLESEDIDSRLKNLDLSGATAIDDFHLRGTTIETLDLKYNPEVRSMTIWDSALSTLSLSQATELERITIYESQLTSLDTSVASNLESVAVSRSPLALVDPSNNIYLTHFQVNDGQIESVRFDNHPSLIWVDLRGNPLDEATKSHLDSLGIEARY</sequence>
<evidence type="ECO:0000313" key="2">
    <source>
        <dbReference type="Proteomes" id="UP001161422"/>
    </source>
</evidence>
<reference evidence="1" key="1">
    <citation type="journal article" date="2014" name="Int. J. Syst. Evol. Microbiol.">
        <title>Complete genome sequence of Corynebacterium casei LMG S-19264T (=DSM 44701T), isolated from a smear-ripened cheese.</title>
        <authorList>
            <consortium name="US DOE Joint Genome Institute (JGI-PGF)"/>
            <person name="Walter F."/>
            <person name="Albersmeier A."/>
            <person name="Kalinowski J."/>
            <person name="Ruckert C."/>
        </authorList>
    </citation>
    <scope>NUCLEOTIDE SEQUENCE</scope>
    <source>
        <strain evidence="1">NBRC 101628</strain>
    </source>
</reference>